<evidence type="ECO:0000313" key="4">
    <source>
        <dbReference type="Proteomes" id="UP000631312"/>
    </source>
</evidence>
<accession>A0A7W7HIZ6</accession>
<proteinExistence type="predicted"/>
<organism evidence="2 3">
    <name type="scientific">Actinoplanes lobatus</name>
    <dbReference type="NCBI Taxonomy" id="113568"/>
    <lineage>
        <taxon>Bacteria</taxon>
        <taxon>Bacillati</taxon>
        <taxon>Actinomycetota</taxon>
        <taxon>Actinomycetes</taxon>
        <taxon>Micromonosporales</taxon>
        <taxon>Micromonosporaceae</taxon>
        <taxon>Actinoplanes</taxon>
    </lineage>
</organism>
<evidence type="ECO:0000313" key="1">
    <source>
        <dbReference type="EMBL" id="GIE41016.1"/>
    </source>
</evidence>
<evidence type="ECO:0000313" key="3">
    <source>
        <dbReference type="Proteomes" id="UP000590511"/>
    </source>
</evidence>
<evidence type="ECO:0000313" key="2">
    <source>
        <dbReference type="EMBL" id="MBB4751407.1"/>
    </source>
</evidence>
<sequence length="223" mass="24439">MHGKDLEASNAPTVLGWLEREGPRSLLTTLATASGPVTHETLDAHPAKFVSYPRAALVAHQALPERDEHLASFIRWLPAQVDAVQDPGDRHTLRRYLTWTHLRRLRAAAERGPLVYGQLAGPRGERPTGRTIIGREAQHPWLFPGGHAGRHISAARMGIRLTDLGFSTRAGRATALMELGAELPPVVLSKLLGIHIHTATAWSQAAGHTRTGYTAALSRRRRK</sequence>
<dbReference type="EMBL" id="JACHNC010000001">
    <property type="protein sequence ID" value="MBB4751407.1"/>
    <property type="molecule type" value="Genomic_DNA"/>
</dbReference>
<reference evidence="1 4" key="2">
    <citation type="submission" date="2021-01" db="EMBL/GenBank/DDBJ databases">
        <title>Whole genome shotgun sequence of Actinoplanes lobatus NBRC 12513.</title>
        <authorList>
            <person name="Komaki H."/>
            <person name="Tamura T."/>
        </authorList>
    </citation>
    <scope>NUCLEOTIDE SEQUENCE [LARGE SCALE GENOMIC DNA]</scope>
    <source>
        <strain evidence="1 4">NBRC 12513</strain>
    </source>
</reference>
<dbReference type="RefSeq" id="WP_188123442.1">
    <property type="nucleotide sequence ID" value="NZ_BOMP01000058.1"/>
</dbReference>
<dbReference type="AlphaFoldDB" id="A0A7W7HIZ6"/>
<name>A0A7W7HIZ6_9ACTN</name>
<protein>
    <submittedName>
        <fullName evidence="2">Uncharacterized protein</fullName>
    </submittedName>
</protein>
<dbReference type="EMBL" id="BOMP01000058">
    <property type="protein sequence ID" value="GIE41016.1"/>
    <property type="molecule type" value="Genomic_DNA"/>
</dbReference>
<dbReference type="Proteomes" id="UP000590511">
    <property type="component" value="Unassembled WGS sequence"/>
</dbReference>
<gene>
    <name evidence="1" type="ORF">Alo02nite_39140</name>
    <name evidence="2" type="ORF">BJ964_005568</name>
</gene>
<dbReference type="Proteomes" id="UP000631312">
    <property type="component" value="Unassembled WGS sequence"/>
</dbReference>
<keyword evidence="4" id="KW-1185">Reference proteome</keyword>
<reference evidence="2 3" key="1">
    <citation type="submission" date="2020-08" db="EMBL/GenBank/DDBJ databases">
        <title>Sequencing the genomes of 1000 actinobacteria strains.</title>
        <authorList>
            <person name="Klenk H.-P."/>
        </authorList>
    </citation>
    <scope>NUCLEOTIDE SEQUENCE [LARGE SCALE GENOMIC DNA]</scope>
    <source>
        <strain evidence="2 3">DSM 43150</strain>
    </source>
</reference>
<comment type="caution">
    <text evidence="2">The sequence shown here is derived from an EMBL/GenBank/DDBJ whole genome shotgun (WGS) entry which is preliminary data.</text>
</comment>